<dbReference type="EMBL" id="MYFO01000010">
    <property type="protein sequence ID" value="TFE88194.1"/>
    <property type="molecule type" value="Genomic_DNA"/>
</dbReference>
<comment type="caution">
    <text evidence="2">The sequence shown here is derived from an EMBL/GenBank/DDBJ whole genome shotgun (WGS) entry which is preliminary data.</text>
</comment>
<evidence type="ECO:0000256" key="1">
    <source>
        <dbReference type="SAM" id="MobiDB-lite"/>
    </source>
</evidence>
<sequence>MSRSVKKSPVYTDHRTPGTRWSKRRASKAVRRFRGEVQDGKWYRKLYCSWNICDYRFFQTREQAVQEWETAPDSWFRKSPTRALMLQYWAKMYRRK</sequence>
<evidence type="ECO:0000313" key="3">
    <source>
        <dbReference type="Proteomes" id="UP000298246"/>
    </source>
</evidence>
<name>A0A4Y8Q2S8_9BACL</name>
<dbReference type="AlphaFoldDB" id="A0A4Y8Q2S8"/>
<accession>A0A4Y8Q2S8</accession>
<gene>
    <name evidence="2" type="ORF">B5M42_09670</name>
</gene>
<dbReference type="Proteomes" id="UP000298246">
    <property type="component" value="Unassembled WGS sequence"/>
</dbReference>
<proteinExistence type="predicted"/>
<evidence type="ECO:0000313" key="2">
    <source>
        <dbReference type="EMBL" id="TFE88194.1"/>
    </source>
</evidence>
<protein>
    <submittedName>
        <fullName evidence="2">Uncharacterized protein</fullName>
    </submittedName>
</protein>
<organism evidence="2 3">
    <name type="scientific">Paenibacillus athensensis</name>
    <dbReference type="NCBI Taxonomy" id="1967502"/>
    <lineage>
        <taxon>Bacteria</taxon>
        <taxon>Bacillati</taxon>
        <taxon>Bacillota</taxon>
        <taxon>Bacilli</taxon>
        <taxon>Bacillales</taxon>
        <taxon>Paenibacillaceae</taxon>
        <taxon>Paenibacillus</taxon>
    </lineage>
</organism>
<reference evidence="2 3" key="1">
    <citation type="submission" date="2017-03" db="EMBL/GenBank/DDBJ databases">
        <title>Isolation of Levoglucosan Utilizing Bacteria.</title>
        <authorList>
            <person name="Arya A.S."/>
        </authorList>
    </citation>
    <scope>NUCLEOTIDE SEQUENCE [LARGE SCALE GENOMIC DNA]</scope>
    <source>
        <strain evidence="2 3">MEC069</strain>
    </source>
</reference>
<keyword evidence="3" id="KW-1185">Reference proteome</keyword>
<dbReference type="OrthoDB" id="1913526at2"/>
<feature type="region of interest" description="Disordered" evidence="1">
    <location>
        <begin position="1"/>
        <end position="24"/>
    </location>
</feature>